<dbReference type="EMBL" id="DWZI01000066">
    <property type="protein sequence ID" value="HJA87044.1"/>
    <property type="molecule type" value="Genomic_DNA"/>
</dbReference>
<dbReference type="InterPro" id="IPR024294">
    <property type="entry name" value="DUF3810"/>
</dbReference>
<keyword evidence="1" id="KW-0812">Transmembrane</keyword>
<dbReference type="Proteomes" id="UP000823862">
    <property type="component" value="Unassembled WGS sequence"/>
</dbReference>
<evidence type="ECO:0000256" key="1">
    <source>
        <dbReference type="SAM" id="Phobius"/>
    </source>
</evidence>
<accession>A0A9D2HYX4</accession>
<evidence type="ECO:0000313" key="3">
    <source>
        <dbReference type="Proteomes" id="UP000823862"/>
    </source>
</evidence>
<keyword evidence="1" id="KW-0472">Membrane</keyword>
<protein>
    <submittedName>
        <fullName evidence="2">DUF3810 domain-containing protein</fullName>
    </submittedName>
</protein>
<organism evidence="2 3">
    <name type="scientific">Candidatus Bacteroides avicola</name>
    <dbReference type="NCBI Taxonomy" id="2838468"/>
    <lineage>
        <taxon>Bacteria</taxon>
        <taxon>Pseudomonadati</taxon>
        <taxon>Bacteroidota</taxon>
        <taxon>Bacteroidia</taxon>
        <taxon>Bacteroidales</taxon>
        <taxon>Bacteroidaceae</taxon>
        <taxon>Bacteroides</taxon>
    </lineage>
</organism>
<reference evidence="2" key="1">
    <citation type="journal article" date="2021" name="PeerJ">
        <title>Extensive microbial diversity within the chicken gut microbiome revealed by metagenomics and culture.</title>
        <authorList>
            <person name="Gilroy R."/>
            <person name="Ravi A."/>
            <person name="Getino M."/>
            <person name="Pursley I."/>
            <person name="Horton D.L."/>
            <person name="Alikhan N.F."/>
            <person name="Baker D."/>
            <person name="Gharbi K."/>
            <person name="Hall N."/>
            <person name="Watson M."/>
            <person name="Adriaenssens E.M."/>
            <person name="Foster-Nyarko E."/>
            <person name="Jarju S."/>
            <person name="Secka A."/>
            <person name="Antonio M."/>
            <person name="Oren A."/>
            <person name="Chaudhuri R.R."/>
            <person name="La Ragione R."/>
            <person name="Hildebrand F."/>
            <person name="Pallen M.J."/>
        </authorList>
    </citation>
    <scope>NUCLEOTIDE SEQUENCE</scope>
    <source>
        <strain evidence="2">ChiHjej12B11-9795</strain>
    </source>
</reference>
<evidence type="ECO:0000313" key="2">
    <source>
        <dbReference type="EMBL" id="HJA87044.1"/>
    </source>
</evidence>
<feature type="transmembrane region" description="Helical" evidence="1">
    <location>
        <begin position="56"/>
        <end position="77"/>
    </location>
</feature>
<sequence>MFQKKKSHTTVRLVRLFLLAILLVAVILLQAVPGWGDVYAQCIYPIVGKQLSGLSGLVPFAVGDLFIALSLVGVVAWPFYVRFHQKRRWCAGLAGSAEYLVWVYVWFYLAWGLNYSQSDFYHRAGISPAQYTEEDFHAFARHYINRLNASYTPSTLVSPDTLCQEAVKGYKQIAPRWGVHAPFNSHPKVKTMIFSRLASMVGVKGSMGPFFCEFTVNGDVPLSEYPATYTHELAHLLGISNEGEANFYAYVVCTRSSHKAIRFSGYLSLLPHVLNNAYRLMTPEEYTVLCQDIRPEILRLARQNQEFWLSKYNRYIGEAQSRLYELYLKGNRIAEGQKSYSQVIGLLISCEKAQKSSNRLNQPS</sequence>
<comment type="caution">
    <text evidence="2">The sequence shown here is derived from an EMBL/GenBank/DDBJ whole genome shotgun (WGS) entry which is preliminary data.</text>
</comment>
<name>A0A9D2HYX4_9BACE</name>
<proteinExistence type="predicted"/>
<keyword evidence="1" id="KW-1133">Transmembrane helix</keyword>
<gene>
    <name evidence="2" type="ORF">H9950_12795</name>
</gene>
<dbReference type="Pfam" id="PF12725">
    <property type="entry name" value="DUF3810"/>
    <property type="match status" value="1"/>
</dbReference>
<reference evidence="2" key="2">
    <citation type="submission" date="2021-04" db="EMBL/GenBank/DDBJ databases">
        <authorList>
            <person name="Gilroy R."/>
        </authorList>
    </citation>
    <scope>NUCLEOTIDE SEQUENCE</scope>
    <source>
        <strain evidence="2">ChiHjej12B11-9795</strain>
    </source>
</reference>
<feature type="transmembrane region" description="Helical" evidence="1">
    <location>
        <begin position="89"/>
        <end position="111"/>
    </location>
</feature>
<dbReference type="AlphaFoldDB" id="A0A9D2HYX4"/>